<reference evidence="2" key="1">
    <citation type="submission" date="2022-07" db="EMBL/GenBank/DDBJ databases">
        <authorList>
            <person name="Li W.-J."/>
            <person name="Deng Q.-Q."/>
        </authorList>
    </citation>
    <scope>NUCLEOTIDE SEQUENCE</scope>
    <source>
        <strain evidence="2">SYSU M60031</strain>
    </source>
</reference>
<dbReference type="InterPro" id="IPR029044">
    <property type="entry name" value="Nucleotide-diphossugar_trans"/>
</dbReference>
<dbReference type="Pfam" id="PF00535">
    <property type="entry name" value="Glycos_transf_2"/>
    <property type="match status" value="1"/>
</dbReference>
<dbReference type="CDD" id="cd02511">
    <property type="entry name" value="Beta4Glucosyltransferase"/>
    <property type="match status" value="1"/>
</dbReference>
<dbReference type="PANTHER" id="PTHR43630">
    <property type="entry name" value="POLY-BETA-1,6-N-ACETYL-D-GLUCOSAMINE SYNTHASE"/>
    <property type="match status" value="1"/>
</dbReference>
<dbReference type="PANTHER" id="PTHR43630:SF2">
    <property type="entry name" value="GLYCOSYLTRANSFERASE"/>
    <property type="match status" value="1"/>
</dbReference>
<evidence type="ECO:0000313" key="2">
    <source>
        <dbReference type="EMBL" id="MCP8968859.1"/>
    </source>
</evidence>
<accession>A0AA42BQV6</accession>
<dbReference type="InterPro" id="IPR011990">
    <property type="entry name" value="TPR-like_helical_dom_sf"/>
</dbReference>
<dbReference type="AlphaFoldDB" id="A0AA42BQV6"/>
<name>A0AA42BQV6_9BACI</name>
<comment type="caution">
    <text evidence="2">The sequence shown here is derived from an EMBL/GenBank/DDBJ whole genome shotgun (WGS) entry which is preliminary data.</text>
</comment>
<gene>
    <name evidence="2" type="ORF">NK662_09945</name>
</gene>
<dbReference type="Gene3D" id="1.25.40.10">
    <property type="entry name" value="Tetratricopeptide repeat domain"/>
    <property type="match status" value="1"/>
</dbReference>
<feature type="domain" description="Glycosyltransferase 2-like" evidence="1">
    <location>
        <begin position="4"/>
        <end position="87"/>
    </location>
</feature>
<dbReference type="RefSeq" id="WP_254758770.1">
    <property type="nucleotide sequence ID" value="NZ_JANCLT010000004.1"/>
</dbReference>
<evidence type="ECO:0000259" key="1">
    <source>
        <dbReference type="Pfam" id="PF00535"/>
    </source>
</evidence>
<dbReference type="InterPro" id="IPR001173">
    <property type="entry name" value="Glyco_trans_2-like"/>
</dbReference>
<protein>
    <submittedName>
        <fullName evidence="2">Glycosyltransferase family 2 protein</fullName>
    </submittedName>
</protein>
<sequence length="357" mass="41728">MKLSLAMIVKNEERNIALCIEHVQKYVDEIVVADTGSTDRTKEIVSQLPVRLLHIPWQNSFAAARNAVIAETTGDWVLVLDADEMVLSFDESAVHSFIEKEQIGQIRITSEFVDEAGAKKQAVQYVSRLFPRRFRFTGIIHEQLASDLPRVPIPIHVRHSGYYLTEKAGRNLPLLLQALTEQPNHPYYCYQTAREYRNLKDWPRSLQYYEIFFQNREEQYAYTKEAIVEYLYALLHAKQYERMLQVMEQTEHVMKHYPDFYFVCGLFYMEYIQEDMENRMHLMPEIAHSFEKCLEIGDEKKVGGVVGTGTFLAAYNLGLYYELMDGLVADSKEKARTAYREAERYGYQPAIERLNRL</sequence>
<dbReference type="SUPFAM" id="SSF53448">
    <property type="entry name" value="Nucleotide-diphospho-sugar transferases"/>
    <property type="match status" value="1"/>
</dbReference>
<keyword evidence="3" id="KW-1185">Reference proteome</keyword>
<dbReference type="Gene3D" id="3.90.550.10">
    <property type="entry name" value="Spore Coat Polysaccharide Biosynthesis Protein SpsA, Chain A"/>
    <property type="match status" value="1"/>
</dbReference>
<proteinExistence type="predicted"/>
<dbReference type="EMBL" id="JANCLT010000004">
    <property type="protein sequence ID" value="MCP8968859.1"/>
    <property type="molecule type" value="Genomic_DNA"/>
</dbReference>
<dbReference type="Proteomes" id="UP001156102">
    <property type="component" value="Unassembled WGS sequence"/>
</dbReference>
<organism evidence="2 3">
    <name type="scientific">Ectobacillus ponti</name>
    <dbReference type="NCBI Taxonomy" id="2961894"/>
    <lineage>
        <taxon>Bacteria</taxon>
        <taxon>Bacillati</taxon>
        <taxon>Bacillota</taxon>
        <taxon>Bacilli</taxon>
        <taxon>Bacillales</taxon>
        <taxon>Bacillaceae</taxon>
        <taxon>Ectobacillus</taxon>
    </lineage>
</organism>
<evidence type="ECO:0000313" key="3">
    <source>
        <dbReference type="Proteomes" id="UP001156102"/>
    </source>
</evidence>